<keyword evidence="1" id="KW-1133">Transmembrane helix</keyword>
<evidence type="ECO:0000256" key="1">
    <source>
        <dbReference type="SAM" id="Phobius"/>
    </source>
</evidence>
<feature type="transmembrane region" description="Helical" evidence="1">
    <location>
        <begin position="24"/>
        <end position="48"/>
    </location>
</feature>
<keyword evidence="3" id="KW-1185">Reference proteome</keyword>
<evidence type="ECO:0000313" key="3">
    <source>
        <dbReference type="Proteomes" id="UP000013148"/>
    </source>
</evidence>
<dbReference type="RefSeq" id="WP_004820598.1">
    <property type="nucleotide sequence ID" value="NZ_KB849456.1"/>
</dbReference>
<gene>
    <name evidence="2" type="ORF">F964_02551</name>
</gene>
<dbReference type="HOGENOM" id="CLU_181991_0_0_6"/>
<organism evidence="2 3">
    <name type="scientific">Acinetobacter guillouiae NIPH 991</name>
    <dbReference type="NCBI Taxonomy" id="1217656"/>
    <lineage>
        <taxon>Bacteria</taxon>
        <taxon>Pseudomonadati</taxon>
        <taxon>Pseudomonadota</taxon>
        <taxon>Gammaproteobacteria</taxon>
        <taxon>Moraxellales</taxon>
        <taxon>Moraxellaceae</taxon>
        <taxon>Acinetobacter</taxon>
    </lineage>
</organism>
<name>N8YAZ0_ACIGI</name>
<dbReference type="EMBL" id="APPJ01000011">
    <property type="protein sequence ID" value="ENV16803.1"/>
    <property type="molecule type" value="Genomic_DNA"/>
</dbReference>
<keyword evidence="1" id="KW-0472">Membrane</keyword>
<comment type="caution">
    <text evidence="2">The sequence shown here is derived from an EMBL/GenBank/DDBJ whole genome shotgun (WGS) entry which is preliminary data.</text>
</comment>
<accession>N8YAZ0</accession>
<evidence type="ECO:0000313" key="2">
    <source>
        <dbReference type="EMBL" id="ENV16803.1"/>
    </source>
</evidence>
<protein>
    <submittedName>
        <fullName evidence="2">Uncharacterized protein</fullName>
    </submittedName>
</protein>
<dbReference type="AlphaFoldDB" id="N8YAZ0"/>
<dbReference type="Proteomes" id="UP000013148">
    <property type="component" value="Unassembled WGS sequence"/>
</dbReference>
<sequence>MFTIIIEVVLGQFISNLKAENHPYLFCFIKGCLLGLVGFFLAVSYNYFNDDYLMPFNDLIFFFLITQAIGVIVSVIFLLIDYLFFDKKDEIFKNNCSN</sequence>
<keyword evidence="1" id="KW-0812">Transmembrane</keyword>
<proteinExistence type="predicted"/>
<feature type="transmembrane region" description="Helical" evidence="1">
    <location>
        <begin position="60"/>
        <end position="85"/>
    </location>
</feature>
<reference evidence="2 3" key="1">
    <citation type="submission" date="2013-02" db="EMBL/GenBank/DDBJ databases">
        <title>The Genome Sequence of Acinetobacter guillouiae NIPH 991.</title>
        <authorList>
            <consortium name="The Broad Institute Genome Sequencing Platform"/>
            <consortium name="The Broad Institute Genome Sequencing Center for Infectious Disease"/>
            <person name="Cerqueira G."/>
            <person name="Feldgarden M."/>
            <person name="Courvalin P."/>
            <person name="Perichon B."/>
            <person name="Grillot-Courvalin C."/>
            <person name="Clermont D."/>
            <person name="Rocha E."/>
            <person name="Yoon E.-J."/>
            <person name="Nemec A."/>
            <person name="Walker B."/>
            <person name="Young S.K."/>
            <person name="Zeng Q."/>
            <person name="Gargeya S."/>
            <person name="Fitzgerald M."/>
            <person name="Haas B."/>
            <person name="Abouelleil A."/>
            <person name="Alvarado L."/>
            <person name="Arachchi H.M."/>
            <person name="Berlin A.M."/>
            <person name="Chapman S.B."/>
            <person name="Dewar J."/>
            <person name="Goldberg J."/>
            <person name="Griggs A."/>
            <person name="Gujja S."/>
            <person name="Hansen M."/>
            <person name="Howarth C."/>
            <person name="Imamovic A."/>
            <person name="Larimer J."/>
            <person name="McCowan C."/>
            <person name="Murphy C."/>
            <person name="Neiman D."/>
            <person name="Pearson M."/>
            <person name="Priest M."/>
            <person name="Roberts A."/>
            <person name="Saif S."/>
            <person name="Shea T."/>
            <person name="Sisk P."/>
            <person name="Sykes S."/>
            <person name="Wortman J."/>
            <person name="Nusbaum C."/>
            <person name="Birren B."/>
        </authorList>
    </citation>
    <scope>NUCLEOTIDE SEQUENCE [LARGE SCALE GENOMIC DNA]</scope>
    <source>
        <strain evidence="2 3">NIPH 991</strain>
    </source>
</reference>